<feature type="region of interest" description="Disordered" evidence="1">
    <location>
        <begin position="189"/>
        <end position="387"/>
    </location>
</feature>
<organism evidence="3 4">
    <name type="scientific">Metarhizium rileyi (strain RCEF 4871)</name>
    <name type="common">Nomuraea rileyi</name>
    <dbReference type="NCBI Taxonomy" id="1649241"/>
    <lineage>
        <taxon>Eukaryota</taxon>
        <taxon>Fungi</taxon>
        <taxon>Dikarya</taxon>
        <taxon>Ascomycota</taxon>
        <taxon>Pezizomycotina</taxon>
        <taxon>Sordariomycetes</taxon>
        <taxon>Hypocreomycetidae</taxon>
        <taxon>Hypocreales</taxon>
        <taxon>Clavicipitaceae</taxon>
        <taxon>Metarhizium</taxon>
    </lineage>
</organism>
<feature type="region of interest" description="Disordered" evidence="1">
    <location>
        <begin position="106"/>
        <end position="152"/>
    </location>
</feature>
<feature type="compositionally biased region" description="Pro residues" evidence="1">
    <location>
        <begin position="237"/>
        <end position="248"/>
    </location>
</feature>
<dbReference type="AlphaFoldDB" id="A0A5C6G8W8"/>
<keyword evidence="2" id="KW-0472">Membrane</keyword>
<accession>A0A5C6G8W8</accession>
<feature type="compositionally biased region" description="Basic and acidic residues" evidence="1">
    <location>
        <begin position="262"/>
        <end position="280"/>
    </location>
</feature>
<dbReference type="Proteomes" id="UP000317257">
    <property type="component" value="Unassembled WGS sequence"/>
</dbReference>
<feature type="region of interest" description="Disordered" evidence="1">
    <location>
        <begin position="1"/>
        <end position="88"/>
    </location>
</feature>
<protein>
    <submittedName>
        <fullName evidence="3">Uncharacterized protein</fullName>
    </submittedName>
</protein>
<reference evidence="4" key="1">
    <citation type="submission" date="2018-12" db="EMBL/GenBank/DDBJ databases">
        <title>The complete genome of Metarhizium rileyi, a key fungal pathogen of Lepidoptera.</title>
        <authorList>
            <person name="Binneck E."/>
            <person name="Lastra C.C.L."/>
            <person name="Sosa-Gomez D.R."/>
        </authorList>
    </citation>
    <scope>NUCLEOTIDE SEQUENCE [LARGE SCALE GENOMIC DNA]</scope>
    <source>
        <strain evidence="4">Cep018-CH2</strain>
    </source>
</reference>
<evidence type="ECO:0000313" key="3">
    <source>
        <dbReference type="EMBL" id="TWU74110.1"/>
    </source>
</evidence>
<sequence length="468" mass="49459">MVRDTVADGLVATVKRLSSRPTPQPDAQASPEPAPHAQVHRRRHGSVGNQTEATRANSSSSSLCAGHLSKSTTSPGSTTTAATRSKHVQALPSTIQPTQTHPLALQNRQVPPPASAPFTAGTNIQDPSLGILPPSATNSTSTPLETPASSAYSSPIPTAVIVTIALGTIAGVVVVSLAAVVIHMRIRRRRRRGRGQPSSQSLESDKKAVSANASSTVLNSPGLASLFPDLTTTTTITPPPSPPSPPSPSTVLRNDNAGGRGNDVRLEDLRARAKPGERKFHQITRSDGFIHVRPSRNSHTRWGKPSSLGNIPSAGDMPSRYTGDAQPPGRASPHSRAPSRNQYSIFPPRTTPPALKAHKPAASTSTTSTLRDNGASPPRTPKAGVFGQVNGLVSPGPPPARALPCPPLKYWQVNPLSPPLDTQMDHVRPEEIGIAIGSPTTEETREKRPRLDESDMERLGGTYSPFKR</sequence>
<feature type="compositionally biased region" description="Polar residues" evidence="1">
    <location>
        <begin position="47"/>
        <end position="57"/>
    </location>
</feature>
<evidence type="ECO:0000313" key="4">
    <source>
        <dbReference type="Proteomes" id="UP000317257"/>
    </source>
</evidence>
<feature type="compositionally biased region" description="Basic and acidic residues" evidence="1">
    <location>
        <begin position="442"/>
        <end position="458"/>
    </location>
</feature>
<feature type="compositionally biased region" description="Polar residues" evidence="1">
    <location>
        <begin position="362"/>
        <end position="371"/>
    </location>
</feature>
<keyword evidence="2" id="KW-1133">Transmembrane helix</keyword>
<comment type="caution">
    <text evidence="3">The sequence shown here is derived from an EMBL/GenBank/DDBJ whole genome shotgun (WGS) entry which is preliminary data.</text>
</comment>
<dbReference type="EMBL" id="SBHS01000013">
    <property type="protein sequence ID" value="TWU74110.1"/>
    <property type="molecule type" value="Genomic_DNA"/>
</dbReference>
<feature type="compositionally biased region" description="Basic residues" evidence="1">
    <location>
        <begin position="293"/>
        <end position="302"/>
    </location>
</feature>
<proteinExistence type="predicted"/>
<feature type="transmembrane region" description="Helical" evidence="2">
    <location>
        <begin position="159"/>
        <end position="182"/>
    </location>
</feature>
<evidence type="ECO:0000256" key="1">
    <source>
        <dbReference type="SAM" id="MobiDB-lite"/>
    </source>
</evidence>
<keyword evidence="2" id="KW-0812">Transmembrane</keyword>
<feature type="compositionally biased region" description="Low complexity" evidence="1">
    <location>
        <begin position="69"/>
        <end position="83"/>
    </location>
</feature>
<name>A0A5C6G8W8_METRR</name>
<gene>
    <name evidence="3" type="ORF">ED733_005089</name>
</gene>
<evidence type="ECO:0000256" key="2">
    <source>
        <dbReference type="SAM" id="Phobius"/>
    </source>
</evidence>
<feature type="region of interest" description="Disordered" evidence="1">
    <location>
        <begin position="432"/>
        <end position="468"/>
    </location>
</feature>
<feature type="compositionally biased region" description="Polar residues" evidence="1">
    <location>
        <begin position="135"/>
        <end position="152"/>
    </location>
</feature>